<evidence type="ECO:0000256" key="4">
    <source>
        <dbReference type="ARBA" id="ARBA00022737"/>
    </source>
</evidence>
<keyword evidence="3" id="KW-0964">Secreted</keyword>
<name>A0A7W9EJ96_9SPHN</name>
<dbReference type="InterPro" id="IPR018511">
    <property type="entry name" value="Hemolysin-typ_Ca-bd_CS"/>
</dbReference>
<dbReference type="InterPro" id="IPR013783">
    <property type="entry name" value="Ig-like_fold"/>
</dbReference>
<dbReference type="InterPro" id="IPR037120">
    <property type="entry name" value="Haem_peroxidase_sf_animal"/>
</dbReference>
<evidence type="ECO:0000313" key="8">
    <source>
        <dbReference type="EMBL" id="MBB5699987.1"/>
    </source>
</evidence>
<evidence type="ECO:0000259" key="7">
    <source>
        <dbReference type="SMART" id="SM00736"/>
    </source>
</evidence>
<comment type="cofactor">
    <cofactor evidence="1">
        <name>Ca(2+)</name>
        <dbReference type="ChEBI" id="CHEBI:29108"/>
    </cofactor>
</comment>
<dbReference type="Proteomes" id="UP000557739">
    <property type="component" value="Unassembled WGS sequence"/>
</dbReference>
<dbReference type="InterPro" id="IPR011049">
    <property type="entry name" value="Serralysin-like_metalloprot_C"/>
</dbReference>
<dbReference type="GO" id="GO:0005509">
    <property type="term" value="F:calcium ion binding"/>
    <property type="evidence" value="ECO:0007669"/>
    <property type="project" value="InterPro"/>
</dbReference>
<dbReference type="InterPro" id="IPR015919">
    <property type="entry name" value="Cadherin-like_sf"/>
</dbReference>
<dbReference type="PANTHER" id="PTHR11475">
    <property type="entry name" value="OXIDASE/PEROXIDASE"/>
    <property type="match status" value="1"/>
</dbReference>
<feature type="domain" description="Dystroglycan-type cadherin-like" evidence="7">
    <location>
        <begin position="683"/>
        <end position="787"/>
    </location>
</feature>
<accession>A0A7W9EJ96</accession>
<dbReference type="EMBL" id="JACIJJ010000007">
    <property type="protein sequence ID" value="MBB5699987.1"/>
    <property type="molecule type" value="Genomic_DNA"/>
</dbReference>
<gene>
    <name evidence="8" type="ORF">FHR19_003367</name>
</gene>
<dbReference type="SUPFAM" id="SSF49313">
    <property type="entry name" value="Cadherin-like"/>
    <property type="match status" value="1"/>
</dbReference>
<comment type="caution">
    <text evidence="8">The sequence shown here is derived from an EMBL/GenBank/DDBJ whole genome shotgun (WGS) entry which is preliminary data.</text>
</comment>
<dbReference type="Gene3D" id="1.10.640.10">
    <property type="entry name" value="Haem peroxidase domain superfamily, animal type"/>
    <property type="match status" value="1"/>
</dbReference>
<dbReference type="Pfam" id="PF00353">
    <property type="entry name" value="HemolysinCabind"/>
    <property type="match status" value="2"/>
</dbReference>
<evidence type="ECO:0000256" key="6">
    <source>
        <dbReference type="SAM" id="MobiDB-lite"/>
    </source>
</evidence>
<dbReference type="Pfam" id="PF05345">
    <property type="entry name" value="He_PIG"/>
    <property type="match status" value="1"/>
</dbReference>
<dbReference type="GO" id="GO:0016020">
    <property type="term" value="C:membrane"/>
    <property type="evidence" value="ECO:0007669"/>
    <property type="project" value="InterPro"/>
</dbReference>
<protein>
    <recommendedName>
        <fullName evidence="7">Dystroglycan-type cadherin-like domain-containing protein</fullName>
    </recommendedName>
</protein>
<dbReference type="PANTHER" id="PTHR11475:SF4">
    <property type="entry name" value="CHORION PEROXIDASE"/>
    <property type="match status" value="1"/>
</dbReference>
<dbReference type="SMART" id="SM00736">
    <property type="entry name" value="CADG"/>
    <property type="match status" value="1"/>
</dbReference>
<dbReference type="GO" id="GO:0004601">
    <property type="term" value="F:peroxidase activity"/>
    <property type="evidence" value="ECO:0007669"/>
    <property type="project" value="InterPro"/>
</dbReference>
<dbReference type="InterPro" id="IPR001343">
    <property type="entry name" value="Hemolysn_Ca-bd"/>
</dbReference>
<comment type="subcellular location">
    <subcellularLocation>
        <location evidence="2">Secreted</location>
    </subcellularLocation>
</comment>
<dbReference type="GO" id="GO:0020037">
    <property type="term" value="F:heme binding"/>
    <property type="evidence" value="ECO:0007669"/>
    <property type="project" value="InterPro"/>
</dbReference>
<evidence type="ECO:0000256" key="2">
    <source>
        <dbReference type="ARBA" id="ARBA00004613"/>
    </source>
</evidence>
<dbReference type="Gene3D" id="2.60.40.10">
    <property type="entry name" value="Immunoglobulins"/>
    <property type="match status" value="1"/>
</dbReference>
<dbReference type="GO" id="GO:0006979">
    <property type="term" value="P:response to oxidative stress"/>
    <property type="evidence" value="ECO:0007669"/>
    <property type="project" value="InterPro"/>
</dbReference>
<dbReference type="InterPro" id="IPR019791">
    <property type="entry name" value="Haem_peroxidase_animal"/>
</dbReference>
<dbReference type="SUPFAM" id="SSF48113">
    <property type="entry name" value="Heme-dependent peroxidases"/>
    <property type="match status" value="1"/>
</dbReference>
<dbReference type="Gene3D" id="2.150.10.10">
    <property type="entry name" value="Serralysin-like metalloprotease, C-terminal"/>
    <property type="match status" value="1"/>
</dbReference>
<dbReference type="PROSITE" id="PS50292">
    <property type="entry name" value="PEROXIDASE_3"/>
    <property type="match status" value="1"/>
</dbReference>
<dbReference type="InterPro" id="IPR010255">
    <property type="entry name" value="Haem_peroxidase_sf"/>
</dbReference>
<dbReference type="Pfam" id="PF08548">
    <property type="entry name" value="Peptidase_M10_C"/>
    <property type="match status" value="1"/>
</dbReference>
<dbReference type="RefSeq" id="WP_184030848.1">
    <property type="nucleotide sequence ID" value="NZ_JACIJJ010000007.1"/>
</dbReference>
<dbReference type="AlphaFoldDB" id="A0A7W9EJ96"/>
<keyword evidence="5" id="KW-0325">Glycoprotein</keyword>
<dbReference type="Pfam" id="PF03098">
    <property type="entry name" value="An_peroxidase"/>
    <property type="match status" value="3"/>
</dbReference>
<keyword evidence="4" id="KW-0677">Repeat</keyword>
<dbReference type="PROSITE" id="PS00330">
    <property type="entry name" value="HEMOLYSIN_CALCIUM"/>
    <property type="match status" value="3"/>
</dbReference>
<dbReference type="SUPFAM" id="SSF51120">
    <property type="entry name" value="beta-Roll"/>
    <property type="match status" value="1"/>
</dbReference>
<evidence type="ECO:0000313" key="9">
    <source>
        <dbReference type="Proteomes" id="UP000557739"/>
    </source>
</evidence>
<dbReference type="InterPro" id="IPR013858">
    <property type="entry name" value="Peptidase_M10B_C"/>
</dbReference>
<sequence>MDFEMENFTLSTMDIDRLYALVNGDAVGEAVPGVRNLSGRGNNLLNQTFGQADTPFIRLTESRYAAHGETDQTTGNRGINPIFADLDPRAISNLVGAQEQGQLRAASGANTLFTAFGQYFDHGLDFIKKGGSGTIEIGGAGINFAPSSNNPANLTRATVSGFDAAGDPVHINNTAAFVDQNQAYGSNVLVGIFLREPDGVGGVGSHLSMGAEDPSAPGYYLLPTLRQLIAEHWGNDTRFHVDGGTTTFRTYYAGLVDADGRIDSAIVAGMARDFMGSGQPLLLDTNPYINLLDHVVSGDGRVNENISLTAMHTIWARNHNFHVDNLLASGFSGGEHALFEAAKIINEAEYQRVVFTEFAETLLGGMRGLGSHGWNGYQADTNVAISEEFASAAYRFGHSMVGDTLRLMTASGTTRDVQLLDAFLNPSNEASVFTAPIELLRSYGYDPQPGYAQIGVGSILGGISRQAAEEVDGQVVDAVRNDLVRQPADLFSFNVARGRDVGLGTLNQVRAQLSASTDRYVSEAVGFAGNLSPYGSWEDFQIRNGLSDKVISQLRLAYPDLTLTGPDEIAAFVSANPDIALRPGNVVAGIDRLDLWLGGMLESHVNGGVVGQTFWVILHEQLDRLQEGDRFYYLDRLDDFELYNVNIDADTFGFATIVERNTGEAIAGNDAFHVPWKVNTAPVIDRGVADRQIVETQAFSFTVPADAFRERDDGDTLIWEATLASGEALPSWLHFDPASRTFSGAPPVSQSQATPISISITVTVVDTFNAAASDTFDLIIQPYLNRIMGTPGANKLVGTSRPDLIMGLDGADKIDGRAGDDLLDGGGGNDDLAGGDGADLLTGGTGDDKLSGGAGSDALRGEDGRDTISGGDGDDIIIGGAAADQLTGGLGSDIFVFENASDAPRRVGSSARDGITDFDAAADRIDLSMIDANSNVTGDQDFDFIGASSFTREAGQVRYASGILAGDTNGDGIADFEIQLSTRPILTADSLIL</sequence>
<dbReference type="PRINTS" id="PR00313">
    <property type="entry name" value="CABNDNGRPT"/>
</dbReference>
<reference evidence="8 9" key="1">
    <citation type="submission" date="2020-08" db="EMBL/GenBank/DDBJ databases">
        <title>Genomic Encyclopedia of Type Strains, Phase IV (KMG-IV): sequencing the most valuable type-strain genomes for metagenomic binning, comparative biology and taxonomic classification.</title>
        <authorList>
            <person name="Goeker M."/>
        </authorList>
    </citation>
    <scope>NUCLEOTIDE SEQUENCE [LARGE SCALE GENOMIC DNA]</scope>
    <source>
        <strain evidence="8 9">DSM 27244</strain>
    </source>
</reference>
<evidence type="ECO:0000256" key="1">
    <source>
        <dbReference type="ARBA" id="ARBA00001913"/>
    </source>
</evidence>
<organism evidence="8 9">
    <name type="scientific">Sphingomonas yantingensis</name>
    <dbReference type="NCBI Taxonomy" id="1241761"/>
    <lineage>
        <taxon>Bacteria</taxon>
        <taxon>Pseudomonadati</taxon>
        <taxon>Pseudomonadota</taxon>
        <taxon>Alphaproteobacteria</taxon>
        <taxon>Sphingomonadales</taxon>
        <taxon>Sphingomonadaceae</taxon>
        <taxon>Sphingomonas</taxon>
    </lineage>
</organism>
<dbReference type="InterPro" id="IPR006644">
    <property type="entry name" value="Cadg"/>
</dbReference>
<evidence type="ECO:0000256" key="5">
    <source>
        <dbReference type="ARBA" id="ARBA00023180"/>
    </source>
</evidence>
<feature type="region of interest" description="Disordered" evidence="6">
    <location>
        <begin position="834"/>
        <end position="871"/>
    </location>
</feature>
<proteinExistence type="predicted"/>
<evidence type="ECO:0000256" key="3">
    <source>
        <dbReference type="ARBA" id="ARBA00022525"/>
    </source>
</evidence>
<keyword evidence="9" id="KW-1185">Reference proteome</keyword>
<dbReference type="GO" id="GO:0005615">
    <property type="term" value="C:extracellular space"/>
    <property type="evidence" value="ECO:0007669"/>
    <property type="project" value="InterPro"/>
</dbReference>